<dbReference type="Proteomes" id="UP001060215">
    <property type="component" value="Chromosome 15"/>
</dbReference>
<protein>
    <submittedName>
        <fullName evidence="1">Uncharacterized protein</fullName>
    </submittedName>
</protein>
<evidence type="ECO:0000313" key="2">
    <source>
        <dbReference type="Proteomes" id="UP001060215"/>
    </source>
</evidence>
<name>A0ACC0FCK5_9ERIC</name>
<gene>
    <name evidence="1" type="ORF">LOK49_LG14G00311</name>
</gene>
<organism evidence="1 2">
    <name type="scientific">Camellia lanceoleosa</name>
    <dbReference type="NCBI Taxonomy" id="1840588"/>
    <lineage>
        <taxon>Eukaryota</taxon>
        <taxon>Viridiplantae</taxon>
        <taxon>Streptophyta</taxon>
        <taxon>Embryophyta</taxon>
        <taxon>Tracheophyta</taxon>
        <taxon>Spermatophyta</taxon>
        <taxon>Magnoliopsida</taxon>
        <taxon>eudicotyledons</taxon>
        <taxon>Gunneridae</taxon>
        <taxon>Pentapetalae</taxon>
        <taxon>asterids</taxon>
        <taxon>Ericales</taxon>
        <taxon>Theaceae</taxon>
        <taxon>Camellia</taxon>
    </lineage>
</organism>
<proteinExistence type="predicted"/>
<evidence type="ECO:0000313" key="1">
    <source>
        <dbReference type="EMBL" id="KAI7986397.1"/>
    </source>
</evidence>
<dbReference type="EMBL" id="CM045772">
    <property type="protein sequence ID" value="KAI7986397.1"/>
    <property type="molecule type" value="Genomic_DNA"/>
</dbReference>
<accession>A0ACC0FCK5</accession>
<sequence length="354" mass="38848">MGGLRTTSCAYICSLRPSLALTSNEHNGYQVPYLHIFQFSSICCSLLVFILQQDSIATKCHKSGGCHFRLFGFIDFTSTAPNRNQQLCDGTTDPNLGPICGKPFALSFSLKGYLYIADAYFGLLVVGPNGGLATQLATSAEGVPFRFLIAVDVDLLTGTVYFTDSSEIFELRQIPFLSFSFQTAFKVHITHTHTRNVTQPGIISDSTGRLMRYEPLTRQITLLLRGLAMPSGVSVSIDGSFVLVSEDTGNRIQKYWLRGFNGGTLGILLNLPGNPTKIRRNLFGDFWVPVRILGNQQPTPIVMPHGLKINQFGTVLANVSFAAQYNNTVSVVLEHNGALFAGSRFVDFVGVYTY</sequence>
<reference evidence="1 2" key="1">
    <citation type="journal article" date="2022" name="Plant J.">
        <title>Chromosome-level genome of Camellia lanceoleosa provides a valuable resource for understanding genome evolution and self-incompatibility.</title>
        <authorList>
            <person name="Gong W."/>
            <person name="Xiao S."/>
            <person name="Wang L."/>
            <person name="Liao Z."/>
            <person name="Chang Y."/>
            <person name="Mo W."/>
            <person name="Hu G."/>
            <person name="Li W."/>
            <person name="Zhao G."/>
            <person name="Zhu H."/>
            <person name="Hu X."/>
            <person name="Ji K."/>
            <person name="Xiang X."/>
            <person name="Song Q."/>
            <person name="Yuan D."/>
            <person name="Jin S."/>
            <person name="Zhang L."/>
        </authorList>
    </citation>
    <scope>NUCLEOTIDE SEQUENCE [LARGE SCALE GENOMIC DNA]</scope>
    <source>
        <strain evidence="1">SQ_2022a</strain>
    </source>
</reference>
<comment type="caution">
    <text evidence="1">The sequence shown here is derived from an EMBL/GenBank/DDBJ whole genome shotgun (WGS) entry which is preliminary data.</text>
</comment>
<keyword evidence="2" id="KW-1185">Reference proteome</keyword>